<dbReference type="InterPro" id="IPR021393">
    <property type="entry name" value="DUF3034"/>
</dbReference>
<sequence length="286" mass="30333">MRAARGAFALLACLLLPALARAGDGRLLATGGASMVEGSAGGGLVPWAVLSGYATREQVGATAFVTRLDLPDYRLDAHGAAFTWHNRLELSVARDRFDLGTLGEAIGMPGAALRQDVFGAKLRLTGDAVYGPLPQISLGVQHKHNLDFAIPKLVGARRDRGTDVYLSATQVLLAGAAGYNLLWNVTLRSTDANQLGLLGFGGDRGGRRLVGEGSLALLLDPHVAVGAEYRQKPDQLSFARENNASDLFVAWFPSKHVSLVAAYVSLGEIAGLRDQRGWYLSLQGSL</sequence>
<dbReference type="EMBL" id="JADIKM010000004">
    <property type="protein sequence ID" value="MFK2905403.1"/>
    <property type="molecule type" value="Genomic_DNA"/>
</dbReference>
<dbReference type="Proteomes" id="UP001620460">
    <property type="component" value="Unassembled WGS sequence"/>
</dbReference>
<evidence type="ECO:0000313" key="3">
    <source>
        <dbReference type="Proteomes" id="UP001620460"/>
    </source>
</evidence>
<gene>
    <name evidence="2" type="ORF">ISP17_15675</name>
</gene>
<proteinExistence type="predicted"/>
<reference evidence="2 3" key="1">
    <citation type="submission" date="2020-10" db="EMBL/GenBank/DDBJ databases">
        <title>Phylogeny of dyella-like bacteria.</title>
        <authorList>
            <person name="Fu J."/>
        </authorList>
    </citation>
    <scope>NUCLEOTIDE SEQUENCE [LARGE SCALE GENOMIC DNA]</scope>
    <source>
        <strain evidence="2 3">Gsoil3046</strain>
    </source>
</reference>
<feature type="signal peptide" evidence="1">
    <location>
        <begin position="1"/>
        <end position="22"/>
    </location>
</feature>
<accession>A0ABW8JW66</accession>
<feature type="chain" id="PRO_5045577724" evidence="1">
    <location>
        <begin position="23"/>
        <end position="286"/>
    </location>
</feature>
<evidence type="ECO:0000313" key="2">
    <source>
        <dbReference type="EMBL" id="MFK2905403.1"/>
    </source>
</evidence>
<organism evidence="2 3">
    <name type="scientific">Dyella ginsengisoli</name>
    <dbReference type="NCBI Taxonomy" id="363848"/>
    <lineage>
        <taxon>Bacteria</taxon>
        <taxon>Pseudomonadati</taxon>
        <taxon>Pseudomonadota</taxon>
        <taxon>Gammaproteobacteria</taxon>
        <taxon>Lysobacterales</taxon>
        <taxon>Rhodanobacteraceae</taxon>
        <taxon>Dyella</taxon>
    </lineage>
</organism>
<dbReference type="Pfam" id="PF11231">
    <property type="entry name" value="DUF3034"/>
    <property type="match status" value="1"/>
</dbReference>
<evidence type="ECO:0000256" key="1">
    <source>
        <dbReference type="SAM" id="SignalP"/>
    </source>
</evidence>
<keyword evidence="1" id="KW-0732">Signal</keyword>
<keyword evidence="3" id="KW-1185">Reference proteome</keyword>
<protein>
    <submittedName>
        <fullName evidence="2">DUF3034 family protein</fullName>
    </submittedName>
</protein>
<comment type="caution">
    <text evidence="2">The sequence shown here is derived from an EMBL/GenBank/DDBJ whole genome shotgun (WGS) entry which is preliminary data.</text>
</comment>
<dbReference type="RefSeq" id="WP_404634878.1">
    <property type="nucleotide sequence ID" value="NZ_JADIKM010000004.1"/>
</dbReference>
<name>A0ABW8JW66_9GAMM</name>